<protein>
    <submittedName>
        <fullName evidence="1">Uncharacterized protein</fullName>
    </submittedName>
</protein>
<dbReference type="EMBL" id="SBIQ01000659">
    <property type="protein sequence ID" value="KAF7673856.1"/>
    <property type="molecule type" value="Genomic_DNA"/>
</dbReference>
<keyword evidence="2" id="KW-1185">Reference proteome</keyword>
<comment type="caution">
    <text evidence="1">The sequence shown here is derived from an EMBL/GenBank/DDBJ whole genome shotgun (WGS) entry which is preliminary data.</text>
</comment>
<gene>
    <name evidence="1" type="ORF">TCON_2751</name>
</gene>
<proteinExistence type="predicted"/>
<name>A0ABQ7HV44_9MICR</name>
<evidence type="ECO:0000313" key="2">
    <source>
        <dbReference type="Proteomes" id="UP001516464"/>
    </source>
</evidence>
<accession>A0ABQ7HV44</accession>
<sequence length="104" mass="11994">MNCLATLISVPDSLLIFFVFVNNSIKILKTQIVSLMLCLQLDVDLSLSEASTSLHFKDNPENFAYGLEEMATLYYLTILLKKYYFFINFDFCNFTCPLEFGYLS</sequence>
<organism evidence="1 2">
    <name type="scientific">Astathelohania contejeani</name>
    <dbReference type="NCBI Taxonomy" id="164912"/>
    <lineage>
        <taxon>Eukaryota</taxon>
        <taxon>Fungi</taxon>
        <taxon>Fungi incertae sedis</taxon>
        <taxon>Microsporidia</taxon>
        <taxon>Astathelohaniidae</taxon>
        <taxon>Astathelohania</taxon>
    </lineage>
</organism>
<dbReference type="Proteomes" id="UP001516464">
    <property type="component" value="Unassembled WGS sequence"/>
</dbReference>
<reference evidence="1 2" key="1">
    <citation type="submission" date="2019-01" db="EMBL/GenBank/DDBJ databases">
        <title>Genomes sequencing and comparative genomics of infectious freshwater microsporidia, Cucumispora dikerogammari and Thelohania contejeani.</title>
        <authorList>
            <person name="Cormier A."/>
            <person name="Giraud I."/>
            <person name="Wattier R."/>
            <person name="Teixeira M."/>
            <person name="Grandjean F."/>
            <person name="Rigaud T."/>
            <person name="Cordaux R."/>
        </authorList>
    </citation>
    <scope>NUCLEOTIDE SEQUENCE [LARGE SCALE GENOMIC DNA]</scope>
    <source>
        <strain evidence="1">T1</strain>
        <tissue evidence="1">Spores</tissue>
    </source>
</reference>
<evidence type="ECO:0000313" key="1">
    <source>
        <dbReference type="EMBL" id="KAF7673856.1"/>
    </source>
</evidence>